<dbReference type="EMBL" id="JAUEDM010000007">
    <property type="protein sequence ID" value="KAK3314063.1"/>
    <property type="molecule type" value="Genomic_DNA"/>
</dbReference>
<feature type="transmembrane region" description="Helical" evidence="6">
    <location>
        <begin position="179"/>
        <end position="203"/>
    </location>
</feature>
<proteinExistence type="inferred from homology"/>
<comment type="caution">
    <text evidence="8">The sequence shown here is derived from an EMBL/GenBank/DDBJ whole genome shotgun (WGS) entry which is preliminary data.</text>
</comment>
<comment type="similarity">
    <text evidence="5">Belongs to the SAT4 family.</text>
</comment>
<protein>
    <recommendedName>
        <fullName evidence="7">Rhodopsin domain-containing protein</fullName>
    </recommendedName>
</protein>
<evidence type="ECO:0000256" key="2">
    <source>
        <dbReference type="ARBA" id="ARBA00022692"/>
    </source>
</evidence>
<evidence type="ECO:0000256" key="5">
    <source>
        <dbReference type="ARBA" id="ARBA00038359"/>
    </source>
</evidence>
<evidence type="ECO:0000313" key="9">
    <source>
        <dbReference type="Proteomes" id="UP001283341"/>
    </source>
</evidence>
<dbReference type="AlphaFoldDB" id="A0AAE0HW81"/>
<gene>
    <name evidence="8" type="ORF">B0H66DRAFT_607308</name>
</gene>
<comment type="subcellular location">
    <subcellularLocation>
        <location evidence="1">Membrane</location>
        <topology evidence="1">Multi-pass membrane protein</topology>
    </subcellularLocation>
</comment>
<dbReference type="Proteomes" id="UP001283341">
    <property type="component" value="Unassembled WGS sequence"/>
</dbReference>
<evidence type="ECO:0000313" key="8">
    <source>
        <dbReference type="EMBL" id="KAK3314063.1"/>
    </source>
</evidence>
<feature type="transmembrane region" description="Helical" evidence="6">
    <location>
        <begin position="131"/>
        <end position="153"/>
    </location>
</feature>
<dbReference type="InterPro" id="IPR049326">
    <property type="entry name" value="Rhodopsin_dom_fungi"/>
</dbReference>
<feature type="transmembrane region" description="Helical" evidence="6">
    <location>
        <begin position="99"/>
        <end position="124"/>
    </location>
</feature>
<dbReference type="PANTHER" id="PTHR33048">
    <property type="entry name" value="PTH11-LIKE INTEGRAL MEMBRANE PROTEIN (AFU_ORTHOLOGUE AFUA_5G11245)"/>
    <property type="match status" value="1"/>
</dbReference>
<dbReference type="GO" id="GO:0016020">
    <property type="term" value="C:membrane"/>
    <property type="evidence" value="ECO:0007669"/>
    <property type="project" value="UniProtKB-SubCell"/>
</dbReference>
<organism evidence="8 9">
    <name type="scientific">Apodospora peruviana</name>
    <dbReference type="NCBI Taxonomy" id="516989"/>
    <lineage>
        <taxon>Eukaryota</taxon>
        <taxon>Fungi</taxon>
        <taxon>Dikarya</taxon>
        <taxon>Ascomycota</taxon>
        <taxon>Pezizomycotina</taxon>
        <taxon>Sordariomycetes</taxon>
        <taxon>Sordariomycetidae</taxon>
        <taxon>Sordariales</taxon>
        <taxon>Lasiosphaeriaceae</taxon>
        <taxon>Apodospora</taxon>
    </lineage>
</organism>
<keyword evidence="3 6" id="KW-1133">Transmembrane helix</keyword>
<evidence type="ECO:0000256" key="4">
    <source>
        <dbReference type="ARBA" id="ARBA00023136"/>
    </source>
</evidence>
<keyword evidence="9" id="KW-1185">Reference proteome</keyword>
<keyword evidence="2 6" id="KW-0812">Transmembrane</keyword>
<dbReference type="InterPro" id="IPR052337">
    <property type="entry name" value="SAT4-like"/>
</dbReference>
<feature type="transmembrane region" description="Helical" evidence="6">
    <location>
        <begin position="215"/>
        <end position="234"/>
    </location>
</feature>
<dbReference type="PANTHER" id="PTHR33048:SF42">
    <property type="entry name" value="INTEGRAL MEMBRANE PROTEIN"/>
    <property type="match status" value="1"/>
</dbReference>
<feature type="transmembrane region" description="Helical" evidence="6">
    <location>
        <begin position="254"/>
        <end position="277"/>
    </location>
</feature>
<evidence type="ECO:0000256" key="3">
    <source>
        <dbReference type="ARBA" id="ARBA00022989"/>
    </source>
</evidence>
<evidence type="ECO:0000256" key="1">
    <source>
        <dbReference type="ARBA" id="ARBA00004141"/>
    </source>
</evidence>
<name>A0AAE0HW81_9PEZI</name>
<feature type="domain" description="Rhodopsin" evidence="7">
    <location>
        <begin position="42"/>
        <end position="279"/>
    </location>
</feature>
<sequence length="367" mass="40098">MISGRVPVLASAEIPAAAESRTGAVVSAAAVLLILPLVFLLLRIYSKIRHRKRCGWDDALLVLLAFCCILGFVAAGHGLGHHIYNLPPGHATESAKLTIIGEFLGLESIALGQTSVAVTLLQLAITRTQKIILWGIIISVNLTKFFSEIFVLATCSPVQKNWDVTDEITGKCWDMTMVIGYYIFSGAWSAAMDIVLVIIPWVMIWELQMQKVEKIGLGLTFTMGIVSAITSIVKTCYIPTAGQTKDRTYEMVPLITWSLAEAAVIIMAASIPFLRVLTKEVYNMSKRIARHAGIRLATMGSESTLGSLRDNQTTWATRVRPELSRPAPRGGIITTHEVLVSRTDLESGENLVTWEAVVATPQPVARQ</sequence>
<dbReference type="Pfam" id="PF20684">
    <property type="entry name" value="Fung_rhodopsin"/>
    <property type="match status" value="1"/>
</dbReference>
<feature type="transmembrane region" description="Helical" evidence="6">
    <location>
        <begin position="24"/>
        <end position="46"/>
    </location>
</feature>
<evidence type="ECO:0000259" key="7">
    <source>
        <dbReference type="Pfam" id="PF20684"/>
    </source>
</evidence>
<accession>A0AAE0HW81</accession>
<evidence type="ECO:0000256" key="6">
    <source>
        <dbReference type="SAM" id="Phobius"/>
    </source>
</evidence>
<feature type="transmembrane region" description="Helical" evidence="6">
    <location>
        <begin position="58"/>
        <end position="79"/>
    </location>
</feature>
<keyword evidence="4 6" id="KW-0472">Membrane</keyword>
<reference evidence="8" key="1">
    <citation type="journal article" date="2023" name="Mol. Phylogenet. Evol.">
        <title>Genome-scale phylogeny and comparative genomics of the fungal order Sordariales.</title>
        <authorList>
            <person name="Hensen N."/>
            <person name="Bonometti L."/>
            <person name="Westerberg I."/>
            <person name="Brannstrom I.O."/>
            <person name="Guillou S."/>
            <person name="Cros-Aarteil S."/>
            <person name="Calhoun S."/>
            <person name="Haridas S."/>
            <person name="Kuo A."/>
            <person name="Mondo S."/>
            <person name="Pangilinan J."/>
            <person name="Riley R."/>
            <person name="LaButti K."/>
            <person name="Andreopoulos B."/>
            <person name="Lipzen A."/>
            <person name="Chen C."/>
            <person name="Yan M."/>
            <person name="Daum C."/>
            <person name="Ng V."/>
            <person name="Clum A."/>
            <person name="Steindorff A."/>
            <person name="Ohm R.A."/>
            <person name="Martin F."/>
            <person name="Silar P."/>
            <person name="Natvig D.O."/>
            <person name="Lalanne C."/>
            <person name="Gautier V."/>
            <person name="Ament-Velasquez S.L."/>
            <person name="Kruys A."/>
            <person name="Hutchinson M.I."/>
            <person name="Powell A.J."/>
            <person name="Barry K."/>
            <person name="Miller A.N."/>
            <person name="Grigoriev I.V."/>
            <person name="Debuchy R."/>
            <person name="Gladieux P."/>
            <person name="Hiltunen Thoren M."/>
            <person name="Johannesson H."/>
        </authorList>
    </citation>
    <scope>NUCLEOTIDE SEQUENCE</scope>
    <source>
        <strain evidence="8">CBS 118394</strain>
    </source>
</reference>
<reference evidence="8" key="2">
    <citation type="submission" date="2023-06" db="EMBL/GenBank/DDBJ databases">
        <authorList>
            <consortium name="Lawrence Berkeley National Laboratory"/>
            <person name="Haridas S."/>
            <person name="Hensen N."/>
            <person name="Bonometti L."/>
            <person name="Westerberg I."/>
            <person name="Brannstrom I.O."/>
            <person name="Guillou S."/>
            <person name="Cros-Aarteil S."/>
            <person name="Calhoun S."/>
            <person name="Kuo A."/>
            <person name="Mondo S."/>
            <person name="Pangilinan J."/>
            <person name="Riley R."/>
            <person name="Labutti K."/>
            <person name="Andreopoulos B."/>
            <person name="Lipzen A."/>
            <person name="Chen C."/>
            <person name="Yanf M."/>
            <person name="Daum C."/>
            <person name="Ng V."/>
            <person name="Clum A."/>
            <person name="Steindorff A."/>
            <person name="Ohm R."/>
            <person name="Martin F."/>
            <person name="Silar P."/>
            <person name="Natvig D."/>
            <person name="Lalanne C."/>
            <person name="Gautier V."/>
            <person name="Ament-Velasquez S.L."/>
            <person name="Kruys A."/>
            <person name="Hutchinson M.I."/>
            <person name="Powell A.J."/>
            <person name="Barry K."/>
            <person name="Miller A.N."/>
            <person name="Grigoriev I.V."/>
            <person name="Debuchy R."/>
            <person name="Gladieux P."/>
            <person name="Thoren M.H."/>
            <person name="Johannesson H."/>
        </authorList>
    </citation>
    <scope>NUCLEOTIDE SEQUENCE</scope>
    <source>
        <strain evidence="8">CBS 118394</strain>
    </source>
</reference>